<dbReference type="PANTHER" id="PTHR11036">
    <property type="entry name" value="SEMAPHORIN"/>
    <property type="match status" value="1"/>
</dbReference>
<name>A0A0M3ZHS2_9POXV</name>
<dbReference type="KEGG" id="vg:26122715"/>
<dbReference type="Gene3D" id="2.130.10.10">
    <property type="entry name" value="YVTN repeat-like/Quinoprotein amine dehydrogenase"/>
    <property type="match status" value="1"/>
</dbReference>
<dbReference type="SUPFAM" id="SSF101912">
    <property type="entry name" value="Sema domain"/>
    <property type="match status" value="1"/>
</dbReference>
<dbReference type="RefSeq" id="YP_009177046.1">
    <property type="nucleotide sequence ID" value="NC_028238.1"/>
</dbReference>
<dbReference type="Gene3D" id="3.30.1680.10">
    <property type="entry name" value="ligand-binding face of the semaphorins, domain 2"/>
    <property type="match status" value="1"/>
</dbReference>
<keyword evidence="4" id="KW-0325">Glycoprotein</keyword>
<evidence type="ECO:0000313" key="8">
    <source>
        <dbReference type="Proteomes" id="UP000142477"/>
    </source>
</evidence>
<dbReference type="SMART" id="SM00423">
    <property type="entry name" value="PSI"/>
    <property type="match status" value="1"/>
</dbReference>
<proteinExistence type="predicted"/>
<dbReference type="EMBL" id="KP728110">
    <property type="protein sequence ID" value="ALA62399.1"/>
    <property type="molecule type" value="Genomic_DNA"/>
</dbReference>
<comment type="caution">
    <text evidence="5">Lacks conserved residue(s) required for the propagation of feature annotation.</text>
</comment>
<dbReference type="InterPro" id="IPR036352">
    <property type="entry name" value="Semap_dom_sf"/>
</dbReference>
<protein>
    <submittedName>
        <fullName evidence="7">Semaphorin-like protein</fullName>
    </submittedName>
</protein>
<dbReference type="InterPro" id="IPR002165">
    <property type="entry name" value="Plexin_repeat"/>
</dbReference>
<comment type="subcellular location">
    <subcellularLocation>
        <location evidence="1">Membrane</location>
    </subcellularLocation>
</comment>
<dbReference type="InterPro" id="IPR001627">
    <property type="entry name" value="Semap_dom"/>
</dbReference>
<dbReference type="GO" id="GO:0030215">
    <property type="term" value="F:semaphorin receptor binding"/>
    <property type="evidence" value="ECO:0007669"/>
    <property type="project" value="InterPro"/>
</dbReference>
<dbReference type="SMART" id="SM00630">
    <property type="entry name" value="Sema"/>
    <property type="match status" value="1"/>
</dbReference>
<keyword evidence="2" id="KW-0472">Membrane</keyword>
<dbReference type="GO" id="GO:0007229">
    <property type="term" value="P:integrin-mediated signaling pathway"/>
    <property type="evidence" value="ECO:0007669"/>
    <property type="project" value="TreeGrafter"/>
</dbReference>
<evidence type="ECO:0000256" key="4">
    <source>
        <dbReference type="ARBA" id="ARBA00023180"/>
    </source>
</evidence>
<sequence length="585" mass="66785">MIIKHKLEIVTLGAFLFNKMRCKILMLMYIISISDSIMIRPRLKIDIKDYVSFNYTTKSNNVVIYQDIASGIVYVGTIDTVYVINFYNKTSEVINIYTNNIEHPENAITFIGSFKNETLICGSDNLLPKCWKIKDYKLIEQDGRGLSPFTKNDNQIVLTSGNAVYSTISKSRHASTRLRRVVGNPELYASDSAMLNPKFIELVAIDETNHINDTIYAFFVEEGTSKVARVCSSDIGSEGSLSAYKWSTLLKTIIKCRNKEGKNYKYLVYIRVIKSSNPDNVKIYGLFLDRSNNSAICVFMFRDLQNNFNSSPLRGFVGKMPSVRPGTCLDKKHTPRDTFRVIDSYPETENNVGGSFIFESSYLYTGFTVLTEKIRHKNKDYNITIFYLATNDGKMHKVCHYKDGVLDIVEVSIRTRSSRILDMLLGSKYNILYITYNDSIISLPLAFCEYYGTTCNECLLARDPHCSWVNRKCTSSTIGKKLLQYNIDSVPSTICLASRTKHTTLTRNVFLEDGSYHVLSCPRTSYHAKYVWRKENNTIVACGIGDCMCNFIIDDITDKYGNYTCIMEEGWVITDKVIENIKKLR</sequence>
<dbReference type="InterPro" id="IPR016201">
    <property type="entry name" value="PSI"/>
</dbReference>
<dbReference type="Gene3D" id="2.60.40.10">
    <property type="entry name" value="Immunoglobulins"/>
    <property type="match status" value="1"/>
</dbReference>
<dbReference type="Pfam" id="PF01403">
    <property type="entry name" value="Sema"/>
    <property type="match status" value="1"/>
</dbReference>
<dbReference type="GO" id="GO:0005886">
    <property type="term" value="C:plasma membrane"/>
    <property type="evidence" value="ECO:0007669"/>
    <property type="project" value="TreeGrafter"/>
</dbReference>
<evidence type="ECO:0000256" key="3">
    <source>
        <dbReference type="ARBA" id="ARBA00023157"/>
    </source>
</evidence>
<organism evidence="7 8">
    <name type="scientific">Turkeypox virus</name>
    <dbReference type="NCBI Taxonomy" id="336486"/>
    <lineage>
        <taxon>Viruses</taxon>
        <taxon>Varidnaviria</taxon>
        <taxon>Bamfordvirae</taxon>
        <taxon>Nucleocytoviricota</taxon>
        <taxon>Pokkesviricetes</taxon>
        <taxon>Chitovirales</taxon>
        <taxon>Poxviridae</taxon>
        <taxon>Chordopoxvirinae</taxon>
        <taxon>Avipoxvirus</taxon>
        <taxon>Avipoxvirus turkeypox</taxon>
    </lineage>
</organism>
<dbReference type="Pfam" id="PF01437">
    <property type="entry name" value="PSI"/>
    <property type="match status" value="1"/>
</dbReference>
<evidence type="ECO:0000256" key="5">
    <source>
        <dbReference type="PROSITE-ProRule" id="PRU00352"/>
    </source>
</evidence>
<evidence type="ECO:0000256" key="2">
    <source>
        <dbReference type="ARBA" id="ARBA00023136"/>
    </source>
</evidence>
<dbReference type="OrthoDB" id="7700at10239"/>
<accession>A0A0M3ZHS2</accession>
<evidence type="ECO:0000259" key="6">
    <source>
        <dbReference type="PROSITE" id="PS51004"/>
    </source>
</evidence>
<keyword evidence="3" id="KW-1015">Disulfide bond</keyword>
<dbReference type="GO" id="GO:0071526">
    <property type="term" value="P:semaphorin-plexin signaling pathway"/>
    <property type="evidence" value="ECO:0007669"/>
    <property type="project" value="TreeGrafter"/>
</dbReference>
<dbReference type="InterPro" id="IPR013783">
    <property type="entry name" value="Ig-like_fold"/>
</dbReference>
<dbReference type="GO" id="GO:0005178">
    <property type="term" value="F:integrin binding"/>
    <property type="evidence" value="ECO:0007669"/>
    <property type="project" value="TreeGrafter"/>
</dbReference>
<dbReference type="SUPFAM" id="SSF103575">
    <property type="entry name" value="Plexin repeat"/>
    <property type="match status" value="1"/>
</dbReference>
<dbReference type="GeneID" id="26122715"/>
<evidence type="ECO:0000256" key="1">
    <source>
        <dbReference type="ARBA" id="ARBA00004370"/>
    </source>
</evidence>
<feature type="domain" description="Sema" evidence="6">
    <location>
        <begin position="42"/>
        <end position="445"/>
    </location>
</feature>
<dbReference type="PANTHER" id="PTHR11036:SF80">
    <property type="entry name" value="SEMAPHORIN-7A"/>
    <property type="match status" value="1"/>
</dbReference>
<dbReference type="InterPro" id="IPR015943">
    <property type="entry name" value="WD40/YVTN_repeat-like_dom_sf"/>
</dbReference>
<evidence type="ECO:0000313" key="7">
    <source>
        <dbReference type="EMBL" id="ALA62399.1"/>
    </source>
</evidence>
<dbReference type="PROSITE" id="PS51004">
    <property type="entry name" value="SEMA"/>
    <property type="match status" value="1"/>
</dbReference>
<dbReference type="Proteomes" id="UP000142477">
    <property type="component" value="Segment"/>
</dbReference>
<reference evidence="7 8" key="1">
    <citation type="journal article" date="2015" name="Infect. Genet. Evol.">
        <title>Unique genomic organization of a novel Avipoxvirus detected in turkey (Meleagris gallopavo).</title>
        <authorList>
            <person name="Banyai K."/>
            <person name="Palya V."/>
            <person name="Denes B."/>
            <person name="Glavits R."/>
            <person name="Ivanics E."/>
            <person name="Horvath B."/>
            <person name="Farkas S.L."/>
            <person name="Marton S."/>
            <person name="Balint A."/>
            <person name="Gyuranecz M."/>
            <person name="Erdelyi K."/>
            <person name="Dan A."/>
        </authorList>
    </citation>
    <scope>NUCLEOTIDE SEQUENCE [LARGE SCALE GENOMIC DNA]</scope>
    <source>
        <strain evidence="7 8">TKPV-HU1124/2011</strain>
    </source>
</reference>
<dbReference type="GO" id="GO:0030335">
    <property type="term" value="P:positive regulation of cell migration"/>
    <property type="evidence" value="ECO:0007669"/>
    <property type="project" value="TreeGrafter"/>
</dbReference>
<dbReference type="GO" id="GO:0045499">
    <property type="term" value="F:chemorepellent activity"/>
    <property type="evidence" value="ECO:0007669"/>
    <property type="project" value="TreeGrafter"/>
</dbReference>
<dbReference type="InterPro" id="IPR027231">
    <property type="entry name" value="Semaphorin"/>
</dbReference>
<keyword evidence="8" id="KW-1185">Reference proteome</keyword>